<dbReference type="EMBL" id="BMGT01000001">
    <property type="protein sequence ID" value="GGG65583.1"/>
    <property type="molecule type" value="Genomic_DNA"/>
</dbReference>
<reference evidence="8" key="1">
    <citation type="journal article" date="2014" name="Int. J. Syst. Evol. Microbiol.">
        <title>Complete genome sequence of Corynebacterium casei LMG S-19264T (=DSM 44701T), isolated from a smear-ripened cheese.</title>
        <authorList>
            <consortium name="US DOE Joint Genome Institute (JGI-PGF)"/>
            <person name="Walter F."/>
            <person name="Albersmeier A."/>
            <person name="Kalinowski J."/>
            <person name="Ruckert C."/>
        </authorList>
    </citation>
    <scope>NUCLEOTIDE SEQUENCE</scope>
    <source>
        <strain evidence="8">CGMCC 1.12997</strain>
    </source>
</reference>
<dbReference type="PANTHER" id="PTHR11706:SF33">
    <property type="entry name" value="NATURAL RESISTANCE-ASSOCIATED MACROPHAGE PROTEIN 2"/>
    <property type="match status" value="1"/>
</dbReference>
<dbReference type="AlphaFoldDB" id="A0A917H3G7"/>
<dbReference type="GO" id="GO:0034755">
    <property type="term" value="P:iron ion transmembrane transport"/>
    <property type="evidence" value="ECO:0007669"/>
    <property type="project" value="TreeGrafter"/>
</dbReference>
<dbReference type="NCBIfam" id="NF037982">
    <property type="entry name" value="Nramp_1"/>
    <property type="match status" value="1"/>
</dbReference>
<dbReference type="GO" id="GO:0015293">
    <property type="term" value="F:symporter activity"/>
    <property type="evidence" value="ECO:0007669"/>
    <property type="project" value="UniProtKB-KW"/>
</dbReference>
<feature type="transmembrane region" description="Helical" evidence="7">
    <location>
        <begin position="244"/>
        <end position="269"/>
    </location>
</feature>
<keyword evidence="4" id="KW-0769">Symport</keyword>
<dbReference type="NCBIfam" id="NF001923">
    <property type="entry name" value="PRK00701.1"/>
    <property type="match status" value="1"/>
</dbReference>
<dbReference type="Proteomes" id="UP000647241">
    <property type="component" value="Unassembled WGS sequence"/>
</dbReference>
<protein>
    <submittedName>
        <fullName evidence="8">Divalent metal cation transporter MntH</fullName>
    </submittedName>
</protein>
<keyword evidence="6 7" id="KW-0472">Membrane</keyword>
<dbReference type="GO" id="GO:0005886">
    <property type="term" value="C:plasma membrane"/>
    <property type="evidence" value="ECO:0007669"/>
    <property type="project" value="TreeGrafter"/>
</dbReference>
<feature type="transmembrane region" description="Helical" evidence="7">
    <location>
        <begin position="289"/>
        <end position="320"/>
    </location>
</feature>
<feature type="transmembrane region" description="Helical" evidence="7">
    <location>
        <begin position="332"/>
        <end position="350"/>
    </location>
</feature>
<keyword evidence="2" id="KW-0813">Transport</keyword>
<dbReference type="PANTHER" id="PTHR11706">
    <property type="entry name" value="SOLUTE CARRIER PROTEIN FAMILY 11 MEMBER"/>
    <property type="match status" value="1"/>
</dbReference>
<reference evidence="8" key="2">
    <citation type="submission" date="2020-09" db="EMBL/GenBank/DDBJ databases">
        <authorList>
            <person name="Sun Q."/>
            <person name="Zhou Y."/>
        </authorList>
    </citation>
    <scope>NUCLEOTIDE SEQUENCE</scope>
    <source>
        <strain evidence="8">CGMCC 1.12997</strain>
    </source>
</reference>
<evidence type="ECO:0000256" key="5">
    <source>
        <dbReference type="ARBA" id="ARBA00022989"/>
    </source>
</evidence>
<evidence type="ECO:0000256" key="6">
    <source>
        <dbReference type="ARBA" id="ARBA00023136"/>
    </source>
</evidence>
<feature type="transmembrane region" description="Helical" evidence="7">
    <location>
        <begin position="35"/>
        <end position="58"/>
    </location>
</feature>
<sequence length="419" mass="45603">MWAYFGPAFVASVAYIDPGNFATNIEGGSRFGYRLLWVLLWSNAMAILIQYLSAKLGIVTGLTLPQNCRKHFSRPMTIFLWVAAEVSAIATDLAEFLGAALGLYLLVGPAMLAHGWTRTETMFAAALVSAVAVFLILALDLAGYQWLEWGIMAFVGVIGLCYGFEVFLVHPDWKLAAYRTLLPTLDPKQLHASLYVAVGMLGATVMPHVIYLHSALVQPRVQELKKQPMVVGSSRRRKYLRFELIDVLFAMNGAWLINSAMILMAAVAFSHLPNPVTTIEQAHETLGPLLGPVSAVIFAVALFCSGLSSSTVGVMAGQVIIEGFLDIKFSIFLRRLITVIPALIVIAVGLDPLKILIFSQVILSFTLPFALIPLLILTNRHSVMDTFVSARRTKIAGWVSVGIILTLNAVLLGQIAFGG</sequence>
<name>A0A917H3G7_9BACT</name>
<organism evidence="8 9">
    <name type="scientific">Edaphobacter dinghuensis</name>
    <dbReference type="NCBI Taxonomy" id="1560005"/>
    <lineage>
        <taxon>Bacteria</taxon>
        <taxon>Pseudomonadati</taxon>
        <taxon>Acidobacteriota</taxon>
        <taxon>Terriglobia</taxon>
        <taxon>Terriglobales</taxon>
        <taxon>Acidobacteriaceae</taxon>
        <taxon>Edaphobacter</taxon>
    </lineage>
</organism>
<feature type="transmembrane region" description="Helical" evidence="7">
    <location>
        <begin position="190"/>
        <end position="212"/>
    </location>
</feature>
<keyword evidence="9" id="KW-1185">Reference proteome</keyword>
<gene>
    <name evidence="8" type="primary">mntH</name>
    <name evidence="8" type="ORF">GCM10011585_04110</name>
</gene>
<feature type="transmembrane region" description="Helical" evidence="7">
    <location>
        <begin position="122"/>
        <end position="142"/>
    </location>
</feature>
<evidence type="ECO:0000313" key="9">
    <source>
        <dbReference type="Proteomes" id="UP000647241"/>
    </source>
</evidence>
<feature type="transmembrane region" description="Helical" evidence="7">
    <location>
        <begin position="149"/>
        <end position="170"/>
    </location>
</feature>
<comment type="subcellular location">
    <subcellularLocation>
        <location evidence="1">Membrane</location>
        <topology evidence="1">Multi-pass membrane protein</topology>
    </subcellularLocation>
</comment>
<feature type="transmembrane region" description="Helical" evidence="7">
    <location>
        <begin position="78"/>
        <end position="107"/>
    </location>
</feature>
<proteinExistence type="predicted"/>
<dbReference type="GO" id="GO:0005384">
    <property type="term" value="F:manganese ion transmembrane transporter activity"/>
    <property type="evidence" value="ECO:0007669"/>
    <property type="project" value="TreeGrafter"/>
</dbReference>
<accession>A0A917H3G7</accession>
<evidence type="ECO:0000256" key="4">
    <source>
        <dbReference type="ARBA" id="ARBA00022847"/>
    </source>
</evidence>
<keyword evidence="5 7" id="KW-1133">Transmembrane helix</keyword>
<keyword evidence="3 7" id="KW-0812">Transmembrane</keyword>
<evidence type="ECO:0000313" key="8">
    <source>
        <dbReference type="EMBL" id="GGG65583.1"/>
    </source>
</evidence>
<dbReference type="InterPro" id="IPR001046">
    <property type="entry name" value="NRAMP_fam"/>
</dbReference>
<evidence type="ECO:0000256" key="2">
    <source>
        <dbReference type="ARBA" id="ARBA00022448"/>
    </source>
</evidence>
<dbReference type="Pfam" id="PF01566">
    <property type="entry name" value="Nramp"/>
    <property type="match status" value="1"/>
</dbReference>
<dbReference type="GO" id="GO:0015086">
    <property type="term" value="F:cadmium ion transmembrane transporter activity"/>
    <property type="evidence" value="ECO:0007669"/>
    <property type="project" value="TreeGrafter"/>
</dbReference>
<dbReference type="PRINTS" id="PR00447">
    <property type="entry name" value="NATRESASSCMP"/>
</dbReference>
<evidence type="ECO:0000256" key="7">
    <source>
        <dbReference type="SAM" id="Phobius"/>
    </source>
</evidence>
<feature type="transmembrane region" description="Helical" evidence="7">
    <location>
        <begin position="398"/>
        <end position="417"/>
    </location>
</feature>
<dbReference type="NCBIfam" id="TIGR01197">
    <property type="entry name" value="nramp"/>
    <property type="match status" value="1"/>
</dbReference>
<evidence type="ECO:0000256" key="3">
    <source>
        <dbReference type="ARBA" id="ARBA00022692"/>
    </source>
</evidence>
<comment type="caution">
    <text evidence="8">The sequence shown here is derived from an EMBL/GenBank/DDBJ whole genome shotgun (WGS) entry which is preliminary data.</text>
</comment>
<evidence type="ECO:0000256" key="1">
    <source>
        <dbReference type="ARBA" id="ARBA00004141"/>
    </source>
</evidence>
<feature type="transmembrane region" description="Helical" evidence="7">
    <location>
        <begin position="356"/>
        <end position="377"/>
    </location>
</feature>